<evidence type="ECO:0000256" key="2">
    <source>
        <dbReference type="ARBA" id="ARBA00023125"/>
    </source>
</evidence>
<gene>
    <name evidence="6" type="ORF">WICPIJ_004490</name>
</gene>
<comment type="caution">
    <text evidence="6">The sequence shown here is derived from an EMBL/GenBank/DDBJ whole genome shotgun (WGS) entry which is preliminary data.</text>
</comment>
<dbReference type="GO" id="GO:0045944">
    <property type="term" value="P:positive regulation of transcription by RNA polymerase II"/>
    <property type="evidence" value="ECO:0007669"/>
    <property type="project" value="TreeGrafter"/>
</dbReference>
<evidence type="ECO:0000256" key="1">
    <source>
        <dbReference type="ARBA" id="ARBA00023015"/>
    </source>
</evidence>
<dbReference type="GO" id="GO:0005634">
    <property type="term" value="C:nucleus"/>
    <property type="evidence" value="ECO:0007669"/>
    <property type="project" value="TreeGrafter"/>
</dbReference>
<dbReference type="PANTHER" id="PTHR31069">
    <property type="entry name" value="OLEATE-ACTIVATED TRANSCRIPTION FACTOR 1-RELATED"/>
    <property type="match status" value="1"/>
</dbReference>
<dbReference type="Proteomes" id="UP000774326">
    <property type="component" value="Unassembled WGS sequence"/>
</dbReference>
<feature type="region of interest" description="Disordered" evidence="5">
    <location>
        <begin position="45"/>
        <end position="103"/>
    </location>
</feature>
<dbReference type="PANTHER" id="PTHR31069:SF12">
    <property type="entry name" value="TRANSCRIPTION FACTOR DOMAIN-CONTAINING PROTEIN"/>
    <property type="match status" value="1"/>
</dbReference>
<dbReference type="GO" id="GO:0000981">
    <property type="term" value="F:DNA-binding transcription factor activity, RNA polymerase II-specific"/>
    <property type="evidence" value="ECO:0007669"/>
    <property type="project" value="TreeGrafter"/>
</dbReference>
<dbReference type="CDD" id="cd12148">
    <property type="entry name" value="fungal_TF_MHR"/>
    <property type="match status" value="1"/>
</dbReference>
<evidence type="ECO:0000313" key="6">
    <source>
        <dbReference type="EMBL" id="KAH3684540.1"/>
    </source>
</evidence>
<evidence type="ECO:0000256" key="5">
    <source>
        <dbReference type="SAM" id="MobiDB-lite"/>
    </source>
</evidence>
<name>A0A9P8Q7K3_WICPI</name>
<organism evidence="6 7">
    <name type="scientific">Wickerhamomyces pijperi</name>
    <name type="common">Yeast</name>
    <name type="synonym">Pichia pijperi</name>
    <dbReference type="NCBI Taxonomy" id="599730"/>
    <lineage>
        <taxon>Eukaryota</taxon>
        <taxon>Fungi</taxon>
        <taxon>Dikarya</taxon>
        <taxon>Ascomycota</taxon>
        <taxon>Saccharomycotina</taxon>
        <taxon>Saccharomycetes</taxon>
        <taxon>Phaffomycetales</taxon>
        <taxon>Wickerhamomycetaceae</taxon>
        <taxon>Wickerhamomyces</taxon>
    </lineage>
</organism>
<keyword evidence="4" id="KW-0539">Nucleus</keyword>
<reference evidence="6" key="1">
    <citation type="journal article" date="2021" name="Open Biol.">
        <title>Shared evolutionary footprints suggest mitochondrial oxidative damage underlies multiple complex I losses in fungi.</title>
        <authorList>
            <person name="Schikora-Tamarit M.A."/>
            <person name="Marcet-Houben M."/>
            <person name="Nosek J."/>
            <person name="Gabaldon T."/>
        </authorList>
    </citation>
    <scope>NUCLEOTIDE SEQUENCE</scope>
    <source>
        <strain evidence="6">CBS2887</strain>
    </source>
</reference>
<feature type="compositionally biased region" description="Polar residues" evidence="5">
    <location>
        <begin position="45"/>
        <end position="70"/>
    </location>
</feature>
<dbReference type="OrthoDB" id="5069333at2759"/>
<proteinExistence type="predicted"/>
<keyword evidence="2" id="KW-0238">DNA-binding</keyword>
<dbReference type="InterPro" id="IPR050675">
    <property type="entry name" value="OAF3"/>
</dbReference>
<dbReference type="EMBL" id="JAEUBG010002417">
    <property type="protein sequence ID" value="KAH3684540.1"/>
    <property type="molecule type" value="Genomic_DNA"/>
</dbReference>
<feature type="compositionally biased region" description="Low complexity" evidence="5">
    <location>
        <begin position="71"/>
        <end position="93"/>
    </location>
</feature>
<keyword evidence="3" id="KW-0804">Transcription</keyword>
<evidence type="ECO:0000313" key="7">
    <source>
        <dbReference type="Proteomes" id="UP000774326"/>
    </source>
</evidence>
<dbReference type="GO" id="GO:0000978">
    <property type="term" value="F:RNA polymerase II cis-regulatory region sequence-specific DNA binding"/>
    <property type="evidence" value="ECO:0007669"/>
    <property type="project" value="TreeGrafter"/>
</dbReference>
<reference evidence="6" key="2">
    <citation type="submission" date="2021-01" db="EMBL/GenBank/DDBJ databases">
        <authorList>
            <person name="Schikora-Tamarit M.A."/>
        </authorList>
    </citation>
    <scope>NUCLEOTIDE SEQUENCE</scope>
    <source>
        <strain evidence="6">CBS2887</strain>
    </source>
</reference>
<evidence type="ECO:0000256" key="3">
    <source>
        <dbReference type="ARBA" id="ARBA00023163"/>
    </source>
</evidence>
<sequence length="960" mass="109047">MDLPTDQPKKKRQRLIQSCQFCRRHCVYDNDAELRKLRNQGVSSFQVNKPTGADSTGVSPSFGYNNDSEPSTTTSTTTRRATSGSVSSASVTSPATDEDTIDPFKVYPTLQARASPDQDPRPLTHLSFARKDPYFSIFKYFSMLYFHIGCQFINDVNNCEEWKSSTVNTSTSTRAKTTNTNTNTNTKASLLDRWLTLNTVRAHSPKLCEFYTKMSADRNVIINFDGSHSLGGCFSNQLGGYDKLLTEMKAVIPLRRPLQSYLEFFFETMWCHMPVLDEEQFTSEISRVISFDCDTGIPEIHVSRTLDFAVVAQLVLIIRYASVALSLIPDDQLEAKYLWLKKEKEVSVAAVNVMQSYIRMAMAQNLPTMATLQCMLLLRLYLRDCPEGDDEFLPLSTQLTTSYIMQCAISLGLARDPDDSVYFENSKPEAKNLRRRIWGVLTTLEAETTVMNGAIPCNPEPCFVNVKSEEEPTPPSMDPLTETFVKEWGNNQEMNQVYKEICTLFNRLDSRIKVSDIDAVLAKQSSLVNELYTLTPLPPKHYSIKGISTSYTTTAFQNTRYFSKKLIQTAVEVQVYHILTTHYETIPFNNKGKYLVYMAKSLNSIHEMLNLCLSYLTGQLSSFIPAAFRFTILPLIGKALTRAEHVYVSYILHLYHALEIIHRGQLPVSENTVLSINVVIDTMLSQMEYFMSIFHDELSMRYWSALRSGTFHRSMLAILKKYKFTTIGGVLRVLHGHDDGIAHIGEVDKEATRNIRDKLIRRENVRTVMKSWEYRKVNLNSNIGDPVPLSVVYDNLFASITQGEIDHLNKLLRRELPHFKDFHDCAVRCTQENALADSLEASSYNLDPARERPQSADTGNATTPHLNVDNTPTLGNICHPDPQILATATASQENYIVNNVNPNINMQNYNVIQTPQENNYSSDQFLNYANNMEIDLNFDFSVLDDFNDSDDFLLNKIFQS</sequence>
<evidence type="ECO:0000256" key="4">
    <source>
        <dbReference type="ARBA" id="ARBA00023242"/>
    </source>
</evidence>
<keyword evidence="7" id="KW-1185">Reference proteome</keyword>
<dbReference type="AlphaFoldDB" id="A0A9P8Q7K3"/>
<accession>A0A9P8Q7K3</accession>
<keyword evidence="1" id="KW-0805">Transcription regulation</keyword>
<protein>
    <recommendedName>
        <fullName evidence="8">Transcription factor domain-containing protein</fullName>
    </recommendedName>
</protein>
<evidence type="ECO:0008006" key="8">
    <source>
        <dbReference type="Google" id="ProtNLM"/>
    </source>
</evidence>